<keyword evidence="6" id="KW-0342">GTP-binding</keyword>
<dbReference type="EMBL" id="FONY01000003">
    <property type="protein sequence ID" value="SFE56413.1"/>
    <property type="molecule type" value="Genomic_DNA"/>
</dbReference>
<dbReference type="SUPFAM" id="SSF52540">
    <property type="entry name" value="P-loop containing nucleoside triphosphate hydrolases"/>
    <property type="match status" value="1"/>
</dbReference>
<dbReference type="PRINTS" id="PR00315">
    <property type="entry name" value="ELONGATNFCT"/>
</dbReference>
<dbReference type="PROSITE" id="PS51722">
    <property type="entry name" value="G_TR_2"/>
    <property type="match status" value="1"/>
</dbReference>
<dbReference type="OrthoDB" id="9804504at2"/>
<dbReference type="InterPro" id="IPR044139">
    <property type="entry name" value="CysN_NoDQ_III"/>
</dbReference>
<dbReference type="CDD" id="cd04166">
    <property type="entry name" value="CysN_ATPS"/>
    <property type="match status" value="1"/>
</dbReference>
<evidence type="ECO:0000256" key="3">
    <source>
        <dbReference type="ARBA" id="ARBA00022695"/>
    </source>
</evidence>
<dbReference type="Gene3D" id="3.40.50.300">
    <property type="entry name" value="P-loop containing nucleotide triphosphate hydrolases"/>
    <property type="match status" value="1"/>
</dbReference>
<dbReference type="STRING" id="1003.SAMN04488541_100345"/>
<dbReference type="InterPro" id="IPR044138">
    <property type="entry name" value="CysN_II"/>
</dbReference>
<dbReference type="InterPro" id="IPR050100">
    <property type="entry name" value="TRAFAC_GTPase_members"/>
</dbReference>
<dbReference type="Gene3D" id="2.40.30.10">
    <property type="entry name" value="Translation factors"/>
    <property type="match status" value="2"/>
</dbReference>
<dbReference type="GO" id="GO:0003924">
    <property type="term" value="F:GTPase activity"/>
    <property type="evidence" value="ECO:0007669"/>
    <property type="project" value="InterPro"/>
</dbReference>
<dbReference type="CDD" id="cd03695">
    <property type="entry name" value="CysN_NodQ_II"/>
    <property type="match status" value="1"/>
</dbReference>
<organism evidence="8 9">
    <name type="scientific">Thermoflexibacter ruber</name>
    <dbReference type="NCBI Taxonomy" id="1003"/>
    <lineage>
        <taxon>Bacteria</taxon>
        <taxon>Pseudomonadati</taxon>
        <taxon>Bacteroidota</taxon>
        <taxon>Cytophagia</taxon>
        <taxon>Cytophagales</taxon>
        <taxon>Thermoflexibacteraceae</taxon>
        <taxon>Thermoflexibacter</taxon>
    </lineage>
</organism>
<dbReference type="Pfam" id="PF22594">
    <property type="entry name" value="GTP-eEF1A_C"/>
    <property type="match status" value="1"/>
</dbReference>
<keyword evidence="2 8" id="KW-0808">Transferase</keyword>
<dbReference type="GO" id="GO:0006790">
    <property type="term" value="P:sulfur compound metabolic process"/>
    <property type="evidence" value="ECO:0007669"/>
    <property type="project" value="InterPro"/>
</dbReference>
<reference evidence="8 9" key="1">
    <citation type="submission" date="2016-10" db="EMBL/GenBank/DDBJ databases">
        <authorList>
            <person name="de Groot N.N."/>
        </authorList>
    </citation>
    <scope>NUCLEOTIDE SEQUENCE [LARGE SCALE GENOMIC DNA]</scope>
    <source>
        <strain>GEY</strain>
        <strain evidence="9">DSM 9560</strain>
    </source>
</reference>
<dbReference type="InterPro" id="IPR041757">
    <property type="entry name" value="CysN_GTP-bd"/>
</dbReference>
<dbReference type="InterPro" id="IPR009000">
    <property type="entry name" value="Transl_B-barrel_sf"/>
</dbReference>
<dbReference type="FunFam" id="3.40.50.300:FF:000119">
    <property type="entry name" value="Sulfate adenylyltransferase subunit 1"/>
    <property type="match status" value="1"/>
</dbReference>
<keyword evidence="3 8" id="KW-0548">Nucleotidyltransferase</keyword>
<dbReference type="GO" id="GO:0005524">
    <property type="term" value="F:ATP binding"/>
    <property type="evidence" value="ECO:0007669"/>
    <property type="project" value="UniProtKB-KW"/>
</dbReference>
<keyword evidence="9" id="KW-1185">Reference proteome</keyword>
<evidence type="ECO:0000256" key="5">
    <source>
        <dbReference type="ARBA" id="ARBA00022840"/>
    </source>
</evidence>
<dbReference type="EC" id="2.7.7.4" evidence="1"/>
<dbReference type="RefSeq" id="WP_091539316.1">
    <property type="nucleotide sequence ID" value="NZ_FONY01000003.1"/>
</dbReference>
<dbReference type="InterPro" id="IPR031157">
    <property type="entry name" value="G_TR_CS"/>
</dbReference>
<dbReference type="Proteomes" id="UP000199513">
    <property type="component" value="Unassembled WGS sequence"/>
</dbReference>
<dbReference type="CDD" id="cd04095">
    <property type="entry name" value="CysN_NoDQ_III"/>
    <property type="match status" value="1"/>
</dbReference>
<gene>
    <name evidence="8" type="ORF">SAMN04488541_100345</name>
</gene>
<dbReference type="InterPro" id="IPR005225">
    <property type="entry name" value="Small_GTP-bd"/>
</dbReference>
<dbReference type="SUPFAM" id="SSF50447">
    <property type="entry name" value="Translation proteins"/>
    <property type="match status" value="1"/>
</dbReference>
<feature type="domain" description="Tr-type G" evidence="7">
    <location>
        <begin position="1"/>
        <end position="213"/>
    </location>
</feature>
<dbReference type="AlphaFoldDB" id="A0A1I2BMB6"/>
<sequence>MNVLKLATAGSVDDGKSTLIGRLLYDTESLTKDRLEAVERASRRKGLDFTDLSLLTDGLVAEREQGITIDVAHIYFHTNKRKFILADTPGHIEYTRNMITGASNSELSIILIDARKGVVEQTYRHFFINTLLRVPHIIVCVNKMDLVDYSEEVFYKIASDFQKLANSLSSGGAVHTEGKGGAANITFIPVSALHGDNIANLSEKMPWYIGKPLLEILEEVDTDKDWNSLPARFPVQYVIRRDDKEFPDYRSYAGKVISGTFQVGDRVMVLPNQLESTITEIRLFEDTLNQAFAHDSIAISLADEIDISRGSMIVKSNAIPLINKDLRAKVCWLSENPYRLGTTFILKHASSEVKAKIQEISYKVDIENFGQAVLSVGTRLTSINEFDEPVKINEIKLNDIVKVHIRTAQPIFYDLYAENKANGAFILIDSQTNATVAVGFLE</sequence>
<dbReference type="NCBIfam" id="TIGR00231">
    <property type="entry name" value="small_GTP"/>
    <property type="match status" value="1"/>
</dbReference>
<keyword evidence="5" id="KW-0067">ATP-binding</keyword>
<dbReference type="SUPFAM" id="SSF50465">
    <property type="entry name" value="EF-Tu/eEF-1alpha/eIF2-gamma C-terminal domain"/>
    <property type="match status" value="1"/>
</dbReference>
<evidence type="ECO:0000313" key="8">
    <source>
        <dbReference type="EMBL" id="SFE56413.1"/>
    </source>
</evidence>
<dbReference type="InterPro" id="IPR011779">
    <property type="entry name" value="SO4_adenylTrfase_lsu"/>
</dbReference>
<proteinExistence type="predicted"/>
<dbReference type="InterPro" id="IPR009001">
    <property type="entry name" value="Transl_elong_EF1A/Init_IF2_C"/>
</dbReference>
<dbReference type="PANTHER" id="PTHR23115">
    <property type="entry name" value="TRANSLATION FACTOR"/>
    <property type="match status" value="1"/>
</dbReference>
<evidence type="ECO:0000259" key="7">
    <source>
        <dbReference type="PROSITE" id="PS51722"/>
    </source>
</evidence>
<name>A0A1I2BMB6_9BACT</name>
<dbReference type="InterPro" id="IPR027417">
    <property type="entry name" value="P-loop_NTPase"/>
</dbReference>
<evidence type="ECO:0000256" key="6">
    <source>
        <dbReference type="ARBA" id="ARBA00023134"/>
    </source>
</evidence>
<keyword evidence="4" id="KW-0547">Nucleotide-binding</keyword>
<dbReference type="GO" id="GO:0005525">
    <property type="term" value="F:GTP binding"/>
    <property type="evidence" value="ECO:0007669"/>
    <property type="project" value="UniProtKB-KW"/>
</dbReference>
<dbReference type="InterPro" id="IPR000795">
    <property type="entry name" value="T_Tr_GTP-bd_dom"/>
</dbReference>
<evidence type="ECO:0000256" key="2">
    <source>
        <dbReference type="ARBA" id="ARBA00022679"/>
    </source>
</evidence>
<protein>
    <recommendedName>
        <fullName evidence="1">sulfate adenylyltransferase</fullName>
        <ecNumber evidence="1">2.7.7.4</ecNumber>
    </recommendedName>
</protein>
<dbReference type="PROSITE" id="PS00301">
    <property type="entry name" value="G_TR_1"/>
    <property type="match status" value="1"/>
</dbReference>
<dbReference type="InterPro" id="IPR054696">
    <property type="entry name" value="GTP-eEF1A_C"/>
</dbReference>
<evidence type="ECO:0000256" key="4">
    <source>
        <dbReference type="ARBA" id="ARBA00022741"/>
    </source>
</evidence>
<dbReference type="NCBIfam" id="TIGR02034">
    <property type="entry name" value="CysN"/>
    <property type="match status" value="1"/>
</dbReference>
<evidence type="ECO:0000313" key="9">
    <source>
        <dbReference type="Proteomes" id="UP000199513"/>
    </source>
</evidence>
<evidence type="ECO:0000256" key="1">
    <source>
        <dbReference type="ARBA" id="ARBA00012391"/>
    </source>
</evidence>
<accession>A0A1I2BMB6</accession>
<dbReference type="GO" id="GO:0004781">
    <property type="term" value="F:sulfate adenylyltransferase (ATP) activity"/>
    <property type="evidence" value="ECO:0007669"/>
    <property type="project" value="UniProtKB-EC"/>
</dbReference>
<dbReference type="Pfam" id="PF00009">
    <property type="entry name" value="GTP_EFTU"/>
    <property type="match status" value="1"/>
</dbReference>